<gene>
    <name evidence="11" type="ORF">M441DRAFT_154872</name>
</gene>
<dbReference type="PANTHER" id="PTHR48042">
    <property type="entry name" value="ABC TRANSPORTER G FAMILY MEMBER 11"/>
    <property type="match status" value="1"/>
</dbReference>
<evidence type="ECO:0000259" key="10">
    <source>
        <dbReference type="PROSITE" id="PS50893"/>
    </source>
</evidence>
<sequence>MDIERQSPTSKQFLNTTVRNISWQGVTVTVSDRKLGQTRTILQNVEGIVEAGELCALMGPSGGGKTTLLNVLARRPSRGMKVEGNILVNGNPMSRCNFRQISRFVEQEEALTGSLTVSETLWFTSRLACSGLTADDRLTQIKTHIESLGLVNQEATIIGTPMRQGISDGQKRRLMVARQLIALPKILFLDEPTSGLDSAASYEVIYYLKKLAQQNNMIIICSIHQPATSTFNIFNKLLLLSAGKPHFFGAVANVIQYYSDIGIEIPHRVNPADFILELVNIDFSRDKAAAIQKLDELQCLWQKSTSAKNLHAIIERHDLEDENLNIQMGLRPSKLDKIVTLLHRSFIKSYRDPMACAIRLGFAIGFAILTGTVWLRLDHHQDSIQTLTTELYFIPCFMSLSAIISAPAFLEDHAQYIVDFRNDLYGVTEFLLSNFIVGILYNIFLSFVFSITCYWLSNLASSATAFFTWVMWIFLTTLAAEALVVFVISIFPNFIFTIGMASFLNSLLLCAQGFFIPISKLNAFYKYGLHYWDFLAYSFEGLMVNQFSNAIYSCDENCRCLYDSPLAKDCQIAGSGILHEYGFNQARQLRSKVGVIMAIILGYRLASWMILKLKSKVLH</sequence>
<evidence type="ECO:0000256" key="2">
    <source>
        <dbReference type="ARBA" id="ARBA00005814"/>
    </source>
</evidence>
<keyword evidence="12" id="KW-1185">Reference proteome</keyword>
<evidence type="ECO:0000256" key="4">
    <source>
        <dbReference type="ARBA" id="ARBA00022692"/>
    </source>
</evidence>
<keyword evidence="5" id="KW-0547">Nucleotide-binding</keyword>
<dbReference type="SUPFAM" id="SSF52540">
    <property type="entry name" value="P-loop containing nucleoside triphosphate hydrolases"/>
    <property type="match status" value="1"/>
</dbReference>
<feature type="transmembrane region" description="Helical" evidence="9">
    <location>
        <begin position="494"/>
        <end position="516"/>
    </location>
</feature>
<dbReference type="InterPro" id="IPR003593">
    <property type="entry name" value="AAA+_ATPase"/>
</dbReference>
<dbReference type="GO" id="GO:0005524">
    <property type="term" value="F:ATP binding"/>
    <property type="evidence" value="ECO:0007669"/>
    <property type="project" value="UniProtKB-KW"/>
</dbReference>
<feature type="transmembrane region" description="Helical" evidence="9">
    <location>
        <begin position="389"/>
        <end position="410"/>
    </location>
</feature>
<dbReference type="PROSITE" id="PS50893">
    <property type="entry name" value="ABC_TRANSPORTER_2"/>
    <property type="match status" value="1"/>
</dbReference>
<dbReference type="Pfam" id="PF00005">
    <property type="entry name" value="ABC_tran"/>
    <property type="match status" value="1"/>
</dbReference>
<feature type="transmembrane region" description="Helical" evidence="9">
    <location>
        <begin position="593"/>
        <end position="611"/>
    </location>
</feature>
<comment type="subcellular location">
    <subcellularLocation>
        <location evidence="1">Membrane</location>
        <topology evidence="1">Multi-pass membrane protein</topology>
    </subcellularLocation>
</comment>
<evidence type="ECO:0000256" key="8">
    <source>
        <dbReference type="ARBA" id="ARBA00023136"/>
    </source>
</evidence>
<evidence type="ECO:0000256" key="7">
    <source>
        <dbReference type="ARBA" id="ARBA00022989"/>
    </source>
</evidence>
<dbReference type="Pfam" id="PF19055">
    <property type="entry name" value="ABC2_membrane_7"/>
    <property type="match status" value="1"/>
</dbReference>
<dbReference type="InterPro" id="IPR003439">
    <property type="entry name" value="ABC_transporter-like_ATP-bd"/>
</dbReference>
<reference evidence="11 12" key="1">
    <citation type="submission" date="2016-07" db="EMBL/GenBank/DDBJ databases">
        <title>Multiple horizontal gene transfer events from other fungi enriched the ability of initially mycotrophic Trichoderma (Ascomycota) to feed on dead plant biomass.</title>
        <authorList>
            <consortium name="DOE Joint Genome Institute"/>
            <person name="Aerts A."/>
            <person name="Atanasova L."/>
            <person name="Chenthamara K."/>
            <person name="Zhang J."/>
            <person name="Grujic M."/>
            <person name="Henrissat B."/>
            <person name="Kuo A."/>
            <person name="Salamov A."/>
            <person name="Lipzen A."/>
            <person name="Labutti K."/>
            <person name="Barry K."/>
            <person name="Miao Y."/>
            <person name="Rahimi M.J."/>
            <person name="Shen Q."/>
            <person name="Grigoriev I.V."/>
            <person name="Kubicek C.P."/>
            <person name="Druzhinina I.S."/>
        </authorList>
    </citation>
    <scope>NUCLEOTIDE SEQUENCE [LARGE SCALE GENOMIC DNA]</scope>
    <source>
        <strain evidence="11 12">CBS 433.97</strain>
    </source>
</reference>
<dbReference type="InterPro" id="IPR013525">
    <property type="entry name" value="ABC2_TM"/>
</dbReference>
<feature type="transmembrane region" description="Helical" evidence="9">
    <location>
        <begin position="357"/>
        <end position="377"/>
    </location>
</feature>
<comment type="similarity">
    <text evidence="2">Belongs to the ABC transporter superfamily. ABCG family. Eye pigment precursor importer (TC 3.A.1.204) subfamily.</text>
</comment>
<dbReference type="Proteomes" id="UP000240493">
    <property type="component" value="Unassembled WGS sequence"/>
</dbReference>
<evidence type="ECO:0000256" key="3">
    <source>
        <dbReference type="ARBA" id="ARBA00022448"/>
    </source>
</evidence>
<dbReference type="EMBL" id="KZ679298">
    <property type="protein sequence ID" value="PTB34786.1"/>
    <property type="molecule type" value="Genomic_DNA"/>
</dbReference>
<keyword evidence="4 9" id="KW-0812">Transmembrane</keyword>
<accession>A0A2T3YQJ0</accession>
<dbReference type="OrthoDB" id="66620at2759"/>
<evidence type="ECO:0000256" key="1">
    <source>
        <dbReference type="ARBA" id="ARBA00004141"/>
    </source>
</evidence>
<protein>
    <recommendedName>
        <fullName evidence="10">ABC transporter domain-containing protein</fullName>
    </recommendedName>
</protein>
<dbReference type="SMART" id="SM00382">
    <property type="entry name" value="AAA"/>
    <property type="match status" value="1"/>
</dbReference>
<dbReference type="InterPro" id="IPR052215">
    <property type="entry name" value="Plant_ABCG"/>
</dbReference>
<dbReference type="STRING" id="1042311.A0A2T3YQJ0"/>
<keyword evidence="7 9" id="KW-1133">Transmembrane helix</keyword>
<evidence type="ECO:0000313" key="12">
    <source>
        <dbReference type="Proteomes" id="UP000240493"/>
    </source>
</evidence>
<dbReference type="GO" id="GO:0016020">
    <property type="term" value="C:membrane"/>
    <property type="evidence" value="ECO:0007669"/>
    <property type="project" value="UniProtKB-SubCell"/>
</dbReference>
<name>A0A2T3YQJ0_TRIA4</name>
<evidence type="ECO:0000313" key="11">
    <source>
        <dbReference type="EMBL" id="PTB34786.1"/>
    </source>
</evidence>
<feature type="transmembrane region" description="Helical" evidence="9">
    <location>
        <begin position="430"/>
        <end position="457"/>
    </location>
</feature>
<keyword evidence="6" id="KW-0067">ATP-binding</keyword>
<dbReference type="Gene3D" id="3.40.50.300">
    <property type="entry name" value="P-loop containing nucleotide triphosphate hydrolases"/>
    <property type="match status" value="1"/>
</dbReference>
<evidence type="ECO:0000256" key="9">
    <source>
        <dbReference type="SAM" id="Phobius"/>
    </source>
</evidence>
<dbReference type="PANTHER" id="PTHR48042:SF11">
    <property type="entry name" value="ABC TRANSPORTER G FAMILY MEMBER 11"/>
    <property type="match status" value="1"/>
</dbReference>
<keyword evidence="3" id="KW-0813">Transport</keyword>
<evidence type="ECO:0000256" key="5">
    <source>
        <dbReference type="ARBA" id="ARBA00022741"/>
    </source>
</evidence>
<evidence type="ECO:0000256" key="6">
    <source>
        <dbReference type="ARBA" id="ARBA00022840"/>
    </source>
</evidence>
<dbReference type="InterPro" id="IPR043926">
    <property type="entry name" value="ABCG_dom"/>
</dbReference>
<feature type="transmembrane region" description="Helical" evidence="9">
    <location>
        <begin position="469"/>
        <end position="488"/>
    </location>
</feature>
<dbReference type="GO" id="GO:0140359">
    <property type="term" value="F:ABC-type transporter activity"/>
    <property type="evidence" value="ECO:0007669"/>
    <property type="project" value="InterPro"/>
</dbReference>
<dbReference type="AlphaFoldDB" id="A0A2T3YQJ0"/>
<organism evidence="11 12">
    <name type="scientific">Trichoderma asperellum (strain ATCC 204424 / CBS 433.97 / NBRC 101777)</name>
    <dbReference type="NCBI Taxonomy" id="1042311"/>
    <lineage>
        <taxon>Eukaryota</taxon>
        <taxon>Fungi</taxon>
        <taxon>Dikarya</taxon>
        <taxon>Ascomycota</taxon>
        <taxon>Pezizomycotina</taxon>
        <taxon>Sordariomycetes</taxon>
        <taxon>Hypocreomycetidae</taxon>
        <taxon>Hypocreales</taxon>
        <taxon>Hypocreaceae</taxon>
        <taxon>Trichoderma</taxon>
    </lineage>
</organism>
<dbReference type="GO" id="GO:0016887">
    <property type="term" value="F:ATP hydrolysis activity"/>
    <property type="evidence" value="ECO:0007669"/>
    <property type="project" value="InterPro"/>
</dbReference>
<keyword evidence="8 9" id="KW-0472">Membrane</keyword>
<dbReference type="InterPro" id="IPR027417">
    <property type="entry name" value="P-loop_NTPase"/>
</dbReference>
<feature type="domain" description="ABC transporter" evidence="10">
    <location>
        <begin position="21"/>
        <end position="267"/>
    </location>
</feature>
<dbReference type="Pfam" id="PF01061">
    <property type="entry name" value="ABC2_membrane"/>
    <property type="match status" value="1"/>
</dbReference>
<proteinExistence type="inferred from homology"/>